<sequence>MTDAIIIKQIIDDFLSQKIHKTIEQKQKQAKGNFSEDDKQKIRDEHEIVAWLDKVAENTHKVFLNVSHVARLTHSSSQAMSLRDVSQSDKYPYLITTQSVDGHFLDNSYLDAGVAPITEFLTLPVKNSKKQLGNFLAEDASFLPR</sequence>
<dbReference type="STRING" id="90241.B0682_02580"/>
<comment type="caution">
    <text evidence="1">The sequence shown here is derived from an EMBL/GenBank/DDBJ whole genome shotgun (WGS) entry which is preliminary data.</text>
</comment>
<evidence type="ECO:0000313" key="2">
    <source>
        <dbReference type="Proteomes" id="UP000191094"/>
    </source>
</evidence>
<dbReference type="AlphaFoldDB" id="A0A1T0CGZ2"/>
<name>A0A1T0CGZ2_9GAMM</name>
<accession>A0A1T0CGZ2</accession>
<protein>
    <submittedName>
        <fullName evidence="1">Uncharacterized protein</fullName>
    </submittedName>
</protein>
<proteinExistence type="predicted"/>
<dbReference type="RefSeq" id="WP_078306542.1">
    <property type="nucleotide sequence ID" value="NZ_CP174475.1"/>
</dbReference>
<evidence type="ECO:0000313" key="1">
    <source>
        <dbReference type="EMBL" id="OOS21585.1"/>
    </source>
</evidence>
<keyword evidence="2" id="KW-1185">Reference proteome</keyword>
<reference evidence="1 2" key="1">
    <citation type="submission" date="2017-02" db="EMBL/GenBank/DDBJ databases">
        <title>Draft genome sequence of Moraxella lincolnii CCUG 9405T type strain.</title>
        <authorList>
            <person name="Salva-Serra F."/>
            <person name="Engstrom-Jakobsson H."/>
            <person name="Thorell K."/>
            <person name="Jaen-Luchoro D."/>
            <person name="Gonzales-Siles L."/>
            <person name="Karlsson R."/>
            <person name="Yazdan S."/>
            <person name="Boulund F."/>
            <person name="Johnning A."/>
            <person name="Engstrand L."/>
            <person name="Kristiansson E."/>
            <person name="Moore E."/>
        </authorList>
    </citation>
    <scope>NUCLEOTIDE SEQUENCE [LARGE SCALE GENOMIC DNA]</scope>
    <source>
        <strain evidence="1 2">CCUG 9405</strain>
    </source>
</reference>
<dbReference type="EMBL" id="MUYT01000004">
    <property type="protein sequence ID" value="OOS21585.1"/>
    <property type="molecule type" value="Genomic_DNA"/>
</dbReference>
<dbReference type="Proteomes" id="UP000191094">
    <property type="component" value="Unassembled WGS sequence"/>
</dbReference>
<dbReference type="OrthoDB" id="9815616at2"/>
<organism evidence="1 2">
    <name type="scientific">Lwoffella lincolnii</name>
    <dbReference type="NCBI Taxonomy" id="90241"/>
    <lineage>
        <taxon>Bacteria</taxon>
        <taxon>Pseudomonadati</taxon>
        <taxon>Pseudomonadota</taxon>
        <taxon>Gammaproteobacteria</taxon>
        <taxon>Moraxellales</taxon>
        <taxon>Moraxellaceae</taxon>
        <taxon>Lwoffella</taxon>
    </lineage>
</organism>
<gene>
    <name evidence="1" type="ORF">B0682_02580</name>
</gene>